<feature type="domain" description="Nitroreductase" evidence="6">
    <location>
        <begin position="9"/>
        <end position="61"/>
    </location>
</feature>
<evidence type="ECO:0000313" key="8">
    <source>
        <dbReference type="Proteomes" id="UP000218267"/>
    </source>
</evidence>
<proteinExistence type="inferred from homology"/>
<evidence type="ECO:0000256" key="2">
    <source>
        <dbReference type="ARBA" id="ARBA00007118"/>
    </source>
</evidence>
<comment type="cofactor">
    <cofactor evidence="1">
        <name>FMN</name>
        <dbReference type="ChEBI" id="CHEBI:58210"/>
    </cofactor>
</comment>
<evidence type="ECO:0000313" key="7">
    <source>
        <dbReference type="EMBL" id="BAX82176.1"/>
    </source>
</evidence>
<organism evidence="7 8">
    <name type="scientific">Labilibaculum antarcticum</name>
    <dbReference type="NCBI Taxonomy" id="1717717"/>
    <lineage>
        <taxon>Bacteria</taxon>
        <taxon>Pseudomonadati</taxon>
        <taxon>Bacteroidota</taxon>
        <taxon>Bacteroidia</taxon>
        <taxon>Marinilabiliales</taxon>
        <taxon>Marinifilaceae</taxon>
        <taxon>Labilibaculum</taxon>
    </lineage>
</organism>
<keyword evidence="5" id="KW-0560">Oxidoreductase</keyword>
<dbReference type="PANTHER" id="PTHR43673">
    <property type="entry name" value="NAD(P)H NITROREDUCTASE YDGI-RELATED"/>
    <property type="match status" value="1"/>
</dbReference>
<dbReference type="SUPFAM" id="SSF55469">
    <property type="entry name" value="FMN-dependent nitroreductase-like"/>
    <property type="match status" value="1"/>
</dbReference>
<sequence>MNFKELSQKRYSVRSYKAMSIENEKLIKILEAGQIAPSAVNNQPWHFIVIREPDNHKQFSEIYHRDWFNEAPVYIVICGDHNLSWKRSEDGKDHCDIDAAIAIDHMTLQATELGLGTCWICNFHVQKCIDFFKLPDHIEPIAIISLGYPSNQAPPQKKRKSLEEIVHWEKL</sequence>
<dbReference type="CDD" id="cd20609">
    <property type="entry name" value="nitroreductase"/>
    <property type="match status" value="1"/>
</dbReference>
<name>A0A1Y1CP35_9BACT</name>
<evidence type="ECO:0000256" key="4">
    <source>
        <dbReference type="ARBA" id="ARBA00022643"/>
    </source>
</evidence>
<evidence type="ECO:0000256" key="1">
    <source>
        <dbReference type="ARBA" id="ARBA00001917"/>
    </source>
</evidence>
<feature type="domain" description="Nitroreductase" evidence="6">
    <location>
        <begin position="63"/>
        <end position="148"/>
    </location>
</feature>
<keyword evidence="8" id="KW-1185">Reference proteome</keyword>
<gene>
    <name evidence="7" type="ORF">ALGA_3884</name>
</gene>
<dbReference type="InterPro" id="IPR029479">
    <property type="entry name" value="Nitroreductase"/>
</dbReference>
<keyword evidence="4" id="KW-0288">FMN</keyword>
<keyword evidence="3" id="KW-0285">Flavoprotein</keyword>
<dbReference type="InterPro" id="IPR000415">
    <property type="entry name" value="Nitroreductase-like"/>
</dbReference>
<protein>
    <submittedName>
        <fullName evidence="7">Nitroreductase</fullName>
    </submittedName>
</protein>
<reference evidence="8" key="2">
    <citation type="journal article" date="2020" name="Antonie Van Leeuwenhoek">
        <title>Labilibaculum antarcticum sp. nov., a novel facultative anaerobic, psychrotorelant bacterium isolated from marine sediment of Antarctica.</title>
        <authorList>
            <person name="Watanabe M."/>
            <person name="Kojima H."/>
            <person name="Fukui M."/>
        </authorList>
    </citation>
    <scope>NUCLEOTIDE SEQUENCE [LARGE SCALE GENOMIC DNA]</scope>
    <source>
        <strain evidence="8">SPP2</strain>
    </source>
</reference>
<reference evidence="7 8" key="1">
    <citation type="journal article" date="2018" name="Mar. Genomics">
        <title>Complete genome sequence of Marinifilaceae bacterium strain SPP2, isolated from the Antarctic marine sediment.</title>
        <authorList>
            <person name="Watanabe M."/>
            <person name="Kojima H."/>
            <person name="Fukui M."/>
        </authorList>
    </citation>
    <scope>NUCLEOTIDE SEQUENCE [LARGE SCALE GENOMIC DNA]</scope>
    <source>
        <strain evidence="7 8">SPP2</strain>
    </source>
</reference>
<dbReference type="Proteomes" id="UP000218267">
    <property type="component" value="Chromosome"/>
</dbReference>
<dbReference type="Gene3D" id="3.40.109.10">
    <property type="entry name" value="NADH Oxidase"/>
    <property type="match status" value="1"/>
</dbReference>
<dbReference type="EMBL" id="AP018042">
    <property type="protein sequence ID" value="BAX82176.1"/>
    <property type="molecule type" value="Genomic_DNA"/>
</dbReference>
<accession>A0A1Y1CP35</accession>
<dbReference type="Pfam" id="PF00881">
    <property type="entry name" value="Nitroreductase"/>
    <property type="match status" value="2"/>
</dbReference>
<dbReference type="RefSeq" id="WP_096432250.1">
    <property type="nucleotide sequence ID" value="NZ_AP018042.1"/>
</dbReference>
<evidence type="ECO:0000256" key="5">
    <source>
        <dbReference type="ARBA" id="ARBA00023002"/>
    </source>
</evidence>
<dbReference type="PANTHER" id="PTHR43673:SF2">
    <property type="entry name" value="NITROREDUCTASE"/>
    <property type="match status" value="1"/>
</dbReference>
<dbReference type="OrthoDB" id="9809288at2"/>
<comment type="similarity">
    <text evidence="2">Belongs to the nitroreductase family.</text>
</comment>
<evidence type="ECO:0000259" key="6">
    <source>
        <dbReference type="Pfam" id="PF00881"/>
    </source>
</evidence>
<evidence type="ECO:0000256" key="3">
    <source>
        <dbReference type="ARBA" id="ARBA00022630"/>
    </source>
</evidence>
<dbReference type="KEGG" id="mbas:ALGA_3884"/>
<dbReference type="GO" id="GO:0016491">
    <property type="term" value="F:oxidoreductase activity"/>
    <property type="evidence" value="ECO:0007669"/>
    <property type="project" value="UniProtKB-KW"/>
</dbReference>
<dbReference type="AlphaFoldDB" id="A0A1Y1CP35"/>